<evidence type="ECO:0000313" key="2">
    <source>
        <dbReference type="Proteomes" id="UP000006512"/>
    </source>
</evidence>
<organism evidence="1 2">
    <name type="scientific">Asticcacaulis biprosthecium C19</name>
    <dbReference type="NCBI Taxonomy" id="715226"/>
    <lineage>
        <taxon>Bacteria</taxon>
        <taxon>Pseudomonadati</taxon>
        <taxon>Pseudomonadota</taxon>
        <taxon>Alphaproteobacteria</taxon>
        <taxon>Caulobacterales</taxon>
        <taxon>Caulobacteraceae</taxon>
        <taxon>Asticcacaulis</taxon>
    </lineage>
</organism>
<proteinExistence type="predicted"/>
<dbReference type="AlphaFoldDB" id="F4QJJ5"/>
<dbReference type="EMBL" id="GL883077">
    <property type="protein sequence ID" value="EGF91946.1"/>
    <property type="molecule type" value="Genomic_DNA"/>
</dbReference>
<dbReference type="Proteomes" id="UP000006512">
    <property type="component" value="Unassembled WGS sequence"/>
</dbReference>
<evidence type="ECO:0000313" key="1">
    <source>
        <dbReference type="EMBL" id="EGF91946.1"/>
    </source>
</evidence>
<accession>F4QJJ5</accession>
<reference evidence="2" key="1">
    <citation type="submission" date="2011-03" db="EMBL/GenBank/DDBJ databases">
        <title>Draft genome sequence of Brevundimonas diminuta.</title>
        <authorList>
            <person name="Brown P.J.B."/>
            <person name="Buechlein A."/>
            <person name="Hemmerich C."/>
            <person name="Brun Y.V."/>
        </authorList>
    </citation>
    <scope>NUCLEOTIDE SEQUENCE [LARGE SCALE GENOMIC DNA]</scope>
    <source>
        <strain evidence="2">C19</strain>
    </source>
</reference>
<protein>
    <submittedName>
        <fullName evidence="1">Uncharacterized protein</fullName>
    </submittedName>
</protein>
<dbReference type="STRING" id="715226.ABI_03780"/>
<keyword evidence="2" id="KW-1185">Reference proteome</keyword>
<gene>
    <name evidence="1" type="ORF">ABI_03780</name>
</gene>
<sequence length="37" mass="4260">MDSSRFEFVFPSQITIIHRAFFAVLTFSKQLLPQADA</sequence>
<dbReference type="HOGENOM" id="CLU_3339379_0_0_5"/>
<name>F4QJJ5_9CAUL</name>